<organism evidence="1 2">
    <name type="scientific">Trichomonas vaginalis (strain ATCC PRA-98 / G3)</name>
    <dbReference type="NCBI Taxonomy" id="412133"/>
    <lineage>
        <taxon>Eukaryota</taxon>
        <taxon>Metamonada</taxon>
        <taxon>Parabasalia</taxon>
        <taxon>Trichomonadida</taxon>
        <taxon>Trichomonadidae</taxon>
        <taxon>Trichomonas</taxon>
    </lineage>
</organism>
<dbReference type="VEuPathDB" id="TrichDB:TVAG_302300"/>
<reference evidence="1" key="1">
    <citation type="submission" date="2006-10" db="EMBL/GenBank/DDBJ databases">
        <authorList>
            <person name="Amadeo P."/>
            <person name="Zhao Q."/>
            <person name="Wortman J."/>
            <person name="Fraser-Liggett C."/>
            <person name="Carlton J."/>
        </authorList>
    </citation>
    <scope>NUCLEOTIDE SEQUENCE</scope>
    <source>
        <strain evidence="1">G3</strain>
    </source>
</reference>
<accession>A2EGQ5</accession>
<reference evidence="1" key="2">
    <citation type="journal article" date="2007" name="Science">
        <title>Draft genome sequence of the sexually transmitted pathogen Trichomonas vaginalis.</title>
        <authorList>
            <person name="Carlton J.M."/>
            <person name="Hirt R.P."/>
            <person name="Silva J.C."/>
            <person name="Delcher A.L."/>
            <person name="Schatz M."/>
            <person name="Zhao Q."/>
            <person name="Wortman J.R."/>
            <person name="Bidwell S.L."/>
            <person name="Alsmark U.C.M."/>
            <person name="Besteiro S."/>
            <person name="Sicheritz-Ponten T."/>
            <person name="Noel C.J."/>
            <person name="Dacks J.B."/>
            <person name="Foster P.G."/>
            <person name="Simillion C."/>
            <person name="Van de Peer Y."/>
            <person name="Miranda-Saavedra D."/>
            <person name="Barton G.J."/>
            <person name="Westrop G.D."/>
            <person name="Mueller S."/>
            <person name="Dessi D."/>
            <person name="Fiori P.L."/>
            <person name="Ren Q."/>
            <person name="Paulsen I."/>
            <person name="Zhang H."/>
            <person name="Bastida-Corcuera F.D."/>
            <person name="Simoes-Barbosa A."/>
            <person name="Brown M.T."/>
            <person name="Hayes R.D."/>
            <person name="Mukherjee M."/>
            <person name="Okumura C.Y."/>
            <person name="Schneider R."/>
            <person name="Smith A.J."/>
            <person name="Vanacova S."/>
            <person name="Villalvazo M."/>
            <person name="Haas B.J."/>
            <person name="Pertea M."/>
            <person name="Feldblyum T.V."/>
            <person name="Utterback T.R."/>
            <person name="Shu C.L."/>
            <person name="Osoegawa K."/>
            <person name="de Jong P.J."/>
            <person name="Hrdy I."/>
            <person name="Horvathova L."/>
            <person name="Zubacova Z."/>
            <person name="Dolezal P."/>
            <person name="Malik S.B."/>
            <person name="Logsdon J.M. Jr."/>
            <person name="Henze K."/>
            <person name="Gupta A."/>
            <person name="Wang C.C."/>
            <person name="Dunne R.L."/>
            <person name="Upcroft J.A."/>
            <person name="Upcroft P."/>
            <person name="White O."/>
            <person name="Salzberg S.L."/>
            <person name="Tang P."/>
            <person name="Chiu C.-H."/>
            <person name="Lee Y.-S."/>
            <person name="Embley T.M."/>
            <person name="Coombs G.H."/>
            <person name="Mottram J.C."/>
            <person name="Tachezy J."/>
            <person name="Fraser-Liggett C.M."/>
            <person name="Johnson P.J."/>
        </authorList>
    </citation>
    <scope>NUCLEOTIDE SEQUENCE [LARGE SCALE GENOMIC DNA]</scope>
    <source>
        <strain evidence="1">G3</strain>
    </source>
</reference>
<dbReference type="SUPFAM" id="SSF100939">
    <property type="entry name" value="SPOC domain-like"/>
    <property type="match status" value="1"/>
</dbReference>
<sequence>MAYVPHCFIFDFRSKVLEGIQHTSISYAIAKSLWEYSLFLAGVSKDKSINIMFDIFIISPEGELFHPFPKTTFNHTDLKEILSYMITIHFENPIPTAQNPLFTAIEMCDTSLPVHVFLPSSGYFFDGIVSSIKRRTTINPTSPKIQFVIIGEKNEISEYYSEIGSTIVFENNTDCYFQFFRSLSTDILYPPQIEVLEIGEYEIDCLMYQVIADPIEIIQKDVCKCHNKPLISAKPQKCPVIEKKINQSNITKQLCIGDYAIPLDPEDETKNFLKCVGKIPLENISETYLYGNERILSSSSILFSKIIMEMRETKTALIVKRTNSKIYGGEFFALFADRNDSVIHCKNIANKHQIIRFGESINESPKGICNDPIIESVNEVDSLISFLLNEE</sequence>
<dbReference type="RefSeq" id="XP_001320366.1">
    <property type="nucleotide sequence ID" value="XM_001320331.1"/>
</dbReference>
<protein>
    <submittedName>
        <fullName evidence="1">Uncharacterized protein</fullName>
    </submittedName>
</protein>
<dbReference type="VEuPathDB" id="TrichDB:TVAGG3_0173040"/>
<dbReference type="Proteomes" id="UP000001542">
    <property type="component" value="Unassembled WGS sequence"/>
</dbReference>
<name>A2EGQ5_TRIV3</name>
<keyword evidence="2" id="KW-1185">Reference proteome</keyword>
<dbReference type="EMBL" id="DS113384">
    <property type="protein sequence ID" value="EAY08143.1"/>
    <property type="molecule type" value="Genomic_DNA"/>
</dbReference>
<proteinExistence type="predicted"/>
<evidence type="ECO:0000313" key="2">
    <source>
        <dbReference type="Proteomes" id="UP000001542"/>
    </source>
</evidence>
<dbReference type="KEGG" id="tva:4766041"/>
<dbReference type="InterPro" id="IPR016194">
    <property type="entry name" value="SPOC-like_C_dom_sf"/>
</dbReference>
<gene>
    <name evidence="1" type="ORF">TVAG_302300</name>
</gene>
<dbReference type="InParanoid" id="A2EGQ5"/>
<dbReference type="AlphaFoldDB" id="A2EGQ5"/>
<dbReference type="OrthoDB" id="10682590at2759"/>
<evidence type="ECO:0000313" key="1">
    <source>
        <dbReference type="EMBL" id="EAY08143.1"/>
    </source>
</evidence>